<dbReference type="InParanoid" id="A8PD08"/>
<organism evidence="1 2">
    <name type="scientific">Coprinopsis cinerea (strain Okayama-7 / 130 / ATCC MYA-4618 / FGSC 9003)</name>
    <name type="common">Inky cap fungus</name>
    <name type="synonym">Hormographiella aspergillata</name>
    <dbReference type="NCBI Taxonomy" id="240176"/>
    <lineage>
        <taxon>Eukaryota</taxon>
        <taxon>Fungi</taxon>
        <taxon>Dikarya</taxon>
        <taxon>Basidiomycota</taxon>
        <taxon>Agaricomycotina</taxon>
        <taxon>Agaricomycetes</taxon>
        <taxon>Agaricomycetidae</taxon>
        <taxon>Agaricales</taxon>
        <taxon>Agaricineae</taxon>
        <taxon>Psathyrellaceae</taxon>
        <taxon>Coprinopsis</taxon>
    </lineage>
</organism>
<evidence type="ECO:0000313" key="2">
    <source>
        <dbReference type="Proteomes" id="UP000001861"/>
    </source>
</evidence>
<dbReference type="Proteomes" id="UP000001861">
    <property type="component" value="Unassembled WGS sequence"/>
</dbReference>
<keyword evidence="2" id="KW-1185">Reference proteome</keyword>
<sequence>MATSELILKYTKEFDDAFPPTFEFGSPWSASISYQTLSIPGVHRKIRSPLYMAGFYISTRYFINLLKDRLDWHDPIMFSTPIGAEWERRGEPKPFVFPKVMTRSFSEFIVFFVTSECPTERIQEFVDNREAIMSLIFDIVKFTPEEADFIRKNLKWQRYSFEDRALPDDRCLTYRSLVKNSSDT</sequence>
<dbReference type="KEGG" id="cci:CC1G_07231"/>
<reference evidence="1 2" key="1">
    <citation type="journal article" date="2010" name="Proc. Natl. Acad. Sci. U.S.A.">
        <title>Insights into evolution of multicellular fungi from the assembled chromosomes of the mushroom Coprinopsis cinerea (Coprinus cinereus).</title>
        <authorList>
            <person name="Stajich J.E."/>
            <person name="Wilke S.K."/>
            <person name="Ahren D."/>
            <person name="Au C.H."/>
            <person name="Birren B.W."/>
            <person name="Borodovsky M."/>
            <person name="Burns C."/>
            <person name="Canback B."/>
            <person name="Casselton L.A."/>
            <person name="Cheng C.K."/>
            <person name="Deng J."/>
            <person name="Dietrich F.S."/>
            <person name="Fargo D.C."/>
            <person name="Farman M.L."/>
            <person name="Gathman A.C."/>
            <person name="Goldberg J."/>
            <person name="Guigo R."/>
            <person name="Hoegger P.J."/>
            <person name="Hooker J.B."/>
            <person name="Huggins A."/>
            <person name="James T.Y."/>
            <person name="Kamada T."/>
            <person name="Kilaru S."/>
            <person name="Kodira C."/>
            <person name="Kues U."/>
            <person name="Kupfer D."/>
            <person name="Kwan H.S."/>
            <person name="Lomsadze A."/>
            <person name="Li W."/>
            <person name="Lilly W.W."/>
            <person name="Ma L.J."/>
            <person name="Mackey A.J."/>
            <person name="Manning G."/>
            <person name="Martin F."/>
            <person name="Muraguchi H."/>
            <person name="Natvig D.O."/>
            <person name="Palmerini H."/>
            <person name="Ramesh M.A."/>
            <person name="Rehmeyer C.J."/>
            <person name="Roe B.A."/>
            <person name="Shenoy N."/>
            <person name="Stanke M."/>
            <person name="Ter-Hovhannisyan V."/>
            <person name="Tunlid A."/>
            <person name="Velagapudi R."/>
            <person name="Vision T.J."/>
            <person name="Zeng Q."/>
            <person name="Zolan M.E."/>
            <person name="Pukkila P.J."/>
        </authorList>
    </citation>
    <scope>NUCLEOTIDE SEQUENCE [LARGE SCALE GENOMIC DNA]</scope>
    <source>
        <strain evidence="2">Okayama-7 / 130 / ATCC MYA-4618 / FGSC 9003</strain>
    </source>
</reference>
<comment type="caution">
    <text evidence="1">The sequence shown here is derived from an EMBL/GenBank/DDBJ whole genome shotgun (WGS) entry which is preliminary data.</text>
</comment>
<dbReference type="RefSeq" id="XP_001840501.1">
    <property type="nucleotide sequence ID" value="XM_001840449.1"/>
</dbReference>
<gene>
    <name evidence="1" type="ORF">CC1G_07231</name>
</gene>
<dbReference type="EMBL" id="AACS02000006">
    <property type="protein sequence ID" value="EAU81301.1"/>
    <property type="molecule type" value="Genomic_DNA"/>
</dbReference>
<evidence type="ECO:0000313" key="1">
    <source>
        <dbReference type="EMBL" id="EAU81301.1"/>
    </source>
</evidence>
<dbReference type="GeneID" id="6017148"/>
<accession>A8PD08</accession>
<proteinExistence type="predicted"/>
<dbReference type="VEuPathDB" id="FungiDB:CC1G_07231"/>
<name>A8PD08_COPC7</name>
<protein>
    <submittedName>
        <fullName evidence="1">Uncharacterized protein</fullName>
    </submittedName>
</protein>
<dbReference type="AlphaFoldDB" id="A8PD08"/>